<name>A0A6C2UMF9_9BACT</name>
<gene>
    <name evidence="1" type="ORF">SCARR_03534</name>
</gene>
<accession>A0A6C2UMF9</accession>
<dbReference type="Proteomes" id="UP000346198">
    <property type="component" value="Unassembled WGS sequence"/>
</dbReference>
<dbReference type="EMBL" id="CAAHFH010000002">
    <property type="protein sequence ID" value="VGO21460.1"/>
    <property type="molecule type" value="Genomic_DNA"/>
</dbReference>
<evidence type="ECO:0000313" key="2">
    <source>
        <dbReference type="Proteomes" id="UP000346198"/>
    </source>
</evidence>
<dbReference type="AlphaFoldDB" id="A0A6C2UMF9"/>
<keyword evidence="2" id="KW-1185">Reference proteome</keyword>
<organism evidence="1 2">
    <name type="scientific">Pontiella sulfatireligans</name>
    <dbReference type="NCBI Taxonomy" id="2750658"/>
    <lineage>
        <taxon>Bacteria</taxon>
        <taxon>Pseudomonadati</taxon>
        <taxon>Kiritimatiellota</taxon>
        <taxon>Kiritimatiellia</taxon>
        <taxon>Kiritimatiellales</taxon>
        <taxon>Pontiellaceae</taxon>
        <taxon>Pontiella</taxon>
    </lineage>
</organism>
<evidence type="ECO:0000313" key="1">
    <source>
        <dbReference type="EMBL" id="VGO21460.1"/>
    </source>
</evidence>
<reference evidence="1 2" key="1">
    <citation type="submission" date="2019-04" db="EMBL/GenBank/DDBJ databases">
        <authorList>
            <person name="Van Vliet M D."/>
        </authorList>
    </citation>
    <scope>NUCLEOTIDE SEQUENCE [LARGE SCALE GENOMIC DNA]</scope>
    <source>
        <strain evidence="1 2">F21</strain>
    </source>
</reference>
<protein>
    <submittedName>
        <fullName evidence="1">Uncharacterized protein</fullName>
    </submittedName>
</protein>
<proteinExistence type="predicted"/>
<sequence length="84" mass="9137">MKQHLLAVLGKQSDKELKVCAEFYLDGLFIVRDNGASGGFDLSGKTARSPHSESTHASIVVIFAAELSRIRFFIGKGEPEDAVE</sequence>